<keyword evidence="4" id="KW-1185">Reference proteome</keyword>
<dbReference type="EMBL" id="JAAVUP010000005">
    <property type="protein sequence ID" value="NKE18826.1"/>
    <property type="molecule type" value="Genomic_DNA"/>
</dbReference>
<evidence type="ECO:0000313" key="4">
    <source>
        <dbReference type="Proteomes" id="UP000746741"/>
    </source>
</evidence>
<gene>
    <name evidence="3" type="ORF">GWK15_17865</name>
    <name evidence="2" type="ORF">GXW75_18925</name>
</gene>
<name>A0A9X9WLX6_9PROT</name>
<reference evidence="3 4" key="2">
    <citation type="submission" date="2020-02" db="EMBL/GenBank/DDBJ databases">
        <authorList>
            <person name="Sun Q."/>
            <person name="Inoue M."/>
        </authorList>
    </citation>
    <scope>NUCLEOTIDE SEQUENCE [LARGE SCALE GENOMIC DNA]</scope>
    <source>
        <strain evidence="3 4">KCTC 22478</strain>
    </source>
</reference>
<organism evidence="2 5">
    <name type="scientific">Neoroseomonas oryzicola</name>
    <dbReference type="NCBI Taxonomy" id="535904"/>
    <lineage>
        <taxon>Bacteria</taxon>
        <taxon>Pseudomonadati</taxon>
        <taxon>Pseudomonadota</taxon>
        <taxon>Alphaproteobacteria</taxon>
        <taxon>Acetobacterales</taxon>
        <taxon>Acetobacteraceae</taxon>
        <taxon>Neoroseomonas</taxon>
    </lineage>
</organism>
<protein>
    <submittedName>
        <fullName evidence="2">Uncharacterized protein</fullName>
    </submittedName>
</protein>
<feature type="region of interest" description="Disordered" evidence="1">
    <location>
        <begin position="1"/>
        <end position="25"/>
    </location>
</feature>
<dbReference type="Proteomes" id="UP000746741">
    <property type="component" value="Unassembled WGS sequence"/>
</dbReference>
<evidence type="ECO:0000313" key="2">
    <source>
        <dbReference type="EMBL" id="MBR0661336.1"/>
    </source>
</evidence>
<reference evidence="2" key="3">
    <citation type="journal article" date="2021" name="Syst. Appl. Microbiol.">
        <title>Roseomonas hellenica sp. nov., isolated from roots of wild-growing Alkanna tinctoria.</title>
        <authorList>
            <person name="Rat A."/>
            <person name="Naranjo H.D."/>
            <person name="Lebbe L."/>
            <person name="Cnockaert M."/>
            <person name="Krigas N."/>
            <person name="Grigoriadou K."/>
            <person name="Maloupa E."/>
            <person name="Willems A."/>
        </authorList>
    </citation>
    <scope>NUCLEOTIDE SEQUENCE</scope>
    <source>
        <strain evidence="2">LMG 31161</strain>
    </source>
</reference>
<sequence length="79" mass="9005">MLQRLRTSEALRQKSGRLEAPPPLQHMTAIPPLRFTSCQWVTEAAPPWPRCGEPTEGGCAWCEPHKRVVFQPREETPMP</sequence>
<reference evidence="2" key="1">
    <citation type="submission" date="2020-01" db="EMBL/GenBank/DDBJ databases">
        <authorList>
            <person name="Rat A."/>
        </authorList>
    </citation>
    <scope>NUCLEOTIDE SEQUENCE</scope>
    <source>
        <strain evidence="2">LMG 31161</strain>
    </source>
</reference>
<evidence type="ECO:0000313" key="5">
    <source>
        <dbReference type="Proteomes" id="UP001138708"/>
    </source>
</evidence>
<dbReference type="RefSeq" id="WP_168042728.1">
    <property type="nucleotide sequence ID" value="NZ_JAAEDK010000050.1"/>
</dbReference>
<evidence type="ECO:0000313" key="3">
    <source>
        <dbReference type="EMBL" id="NKE18826.1"/>
    </source>
</evidence>
<evidence type="ECO:0000256" key="1">
    <source>
        <dbReference type="SAM" id="MobiDB-lite"/>
    </source>
</evidence>
<comment type="caution">
    <text evidence="2">The sequence shown here is derived from an EMBL/GenBank/DDBJ whole genome shotgun (WGS) entry which is preliminary data.</text>
</comment>
<feature type="compositionally biased region" description="Basic and acidic residues" evidence="1">
    <location>
        <begin position="1"/>
        <end position="12"/>
    </location>
</feature>
<dbReference type="AlphaFoldDB" id="A0A9X9WLX6"/>
<dbReference type="Proteomes" id="UP001138708">
    <property type="component" value="Unassembled WGS sequence"/>
</dbReference>
<dbReference type="EMBL" id="JAAEDK010000050">
    <property type="protein sequence ID" value="MBR0661336.1"/>
    <property type="molecule type" value="Genomic_DNA"/>
</dbReference>
<accession>A0A9X9WLX6</accession>
<proteinExistence type="predicted"/>